<keyword evidence="8 13" id="KW-1133">Transmembrane helix</keyword>
<keyword evidence="5 13" id="KW-1003">Cell membrane</keyword>
<name>A0ABT0GEL0_9GAMM</name>
<keyword evidence="18" id="KW-1185">Reference proteome</keyword>
<dbReference type="InterPro" id="IPR038221">
    <property type="entry name" value="YidC_periplasmic_sf"/>
</dbReference>
<dbReference type="Gene3D" id="2.70.98.90">
    <property type="match status" value="1"/>
</dbReference>
<feature type="domain" description="Membrane insertase YidC N-terminal" evidence="16">
    <location>
        <begin position="78"/>
        <end position="354"/>
    </location>
</feature>
<dbReference type="Pfam" id="PF14849">
    <property type="entry name" value="YidC_periplas"/>
    <property type="match status" value="1"/>
</dbReference>
<evidence type="ECO:0000256" key="7">
    <source>
        <dbReference type="ARBA" id="ARBA00022927"/>
    </source>
</evidence>
<feature type="transmembrane region" description="Helical" evidence="13">
    <location>
        <begin position="510"/>
        <end position="530"/>
    </location>
</feature>
<accession>A0ABT0GEL0</accession>
<evidence type="ECO:0000256" key="14">
    <source>
        <dbReference type="SAM" id="MobiDB-lite"/>
    </source>
</evidence>
<dbReference type="InterPro" id="IPR047196">
    <property type="entry name" value="YidC_ALB_C"/>
</dbReference>
<gene>
    <name evidence="13 17" type="primary">yidC</name>
    <name evidence="17" type="ORF">M0G41_02085</name>
</gene>
<comment type="function">
    <text evidence="13">Required for the insertion and/or proper folding and/or complex formation of integral membrane proteins into the membrane. Involved in integration of membrane proteins that insert both dependently and independently of the Sec translocase complex, as well as at least some lipoproteins. Aids folding of multispanning membrane proteins.</text>
</comment>
<evidence type="ECO:0000256" key="12">
    <source>
        <dbReference type="ARBA" id="ARBA00033342"/>
    </source>
</evidence>
<keyword evidence="6 13" id="KW-0812">Transmembrane</keyword>
<dbReference type="EMBL" id="JALNMH010000001">
    <property type="protein sequence ID" value="MCK7592455.1"/>
    <property type="molecule type" value="Genomic_DNA"/>
</dbReference>
<dbReference type="PANTHER" id="PTHR12428:SF65">
    <property type="entry name" value="CYTOCHROME C OXIDASE ASSEMBLY PROTEIN COX18, MITOCHONDRIAL"/>
    <property type="match status" value="1"/>
</dbReference>
<proteinExistence type="inferred from homology"/>
<evidence type="ECO:0000256" key="1">
    <source>
        <dbReference type="ARBA" id="ARBA00004429"/>
    </source>
</evidence>
<evidence type="ECO:0000256" key="11">
    <source>
        <dbReference type="ARBA" id="ARBA00033245"/>
    </source>
</evidence>
<feature type="region of interest" description="Disordered" evidence="14">
    <location>
        <begin position="29"/>
        <end position="73"/>
    </location>
</feature>
<evidence type="ECO:0000256" key="9">
    <source>
        <dbReference type="ARBA" id="ARBA00023136"/>
    </source>
</evidence>
<sequence>MNQVRTFLLFAWILVGFLIWEAWQRDYAAPPAPQTSTSPAVPDQQDDGALPPAGAIPEAPADGAPAAASEPAEVEARRVVIQTDVLRLEVDTRGASIVQADLLAYGKTAEPGAEPVRLLDPDDQYFTAQSGWVSSQGEAPTHQSLFSADQDSYRLADGEQTVEARFTWQGASGLMLERTIRLERGSYTVAVDDRLLNQGAAWKGSRYHQLLRVPPPAPKSSFTNPEAYSFVGAAWYSDSEKFNKIAFDDFDPREPLNETARQGWVAMLQHYFFAAWIPAGELSTQLSTGVVNGRYLIRSVSPPLELAAGAEQTVASRLYVGPKLQEQLADLAPGLELAVDYGIFTIIAEPLFWLLSLFHALTGNWGWAIILLVVLIKLLFFKLSETQYKSFARMRQVQPRIEALKERYGDDRQKFNMAMMELYKKEKINPMGGCLPILVQIPVFISLYWVLLESVELRHAPWIGWIQNLTAPDPYFILPILNLLSMWLTQKLSPTPGMDPLQKKMMQAMPLVFGVLFAFFPAGLVLYWTVNGALGLLQQWVITRRHGEPKKA</sequence>
<evidence type="ECO:0000259" key="16">
    <source>
        <dbReference type="Pfam" id="PF14849"/>
    </source>
</evidence>
<evidence type="ECO:0000256" key="6">
    <source>
        <dbReference type="ARBA" id="ARBA00022692"/>
    </source>
</evidence>
<dbReference type="NCBIfam" id="TIGR03593">
    <property type="entry name" value="yidC_nterm"/>
    <property type="match status" value="1"/>
</dbReference>
<comment type="subunit">
    <text evidence="13">Interacts with the Sec translocase complex via SecD. Specifically interacts with transmembrane segments of nascent integral membrane proteins during membrane integration.</text>
</comment>
<keyword evidence="7 13" id="KW-0653">Protein transport</keyword>
<dbReference type="HAMAP" id="MF_01810">
    <property type="entry name" value="YidC_type1"/>
    <property type="match status" value="1"/>
</dbReference>
<keyword evidence="4 13" id="KW-0813">Transport</keyword>
<feature type="transmembrane region" description="Helical" evidence="13">
    <location>
        <begin position="428"/>
        <end position="451"/>
    </location>
</feature>
<evidence type="ECO:0000313" key="18">
    <source>
        <dbReference type="Proteomes" id="UP001431449"/>
    </source>
</evidence>
<comment type="subcellular location">
    <subcellularLocation>
        <location evidence="1">Cell inner membrane</location>
        <topology evidence="1">Multi-pass membrane protein</topology>
    </subcellularLocation>
    <subcellularLocation>
        <location evidence="13">Cell membrane</location>
        <topology evidence="13">Multi-pass membrane protein</topology>
    </subcellularLocation>
</comment>
<feature type="domain" description="Membrane insertase YidC/Oxa/ALB C-terminal" evidence="15">
    <location>
        <begin position="365"/>
        <end position="544"/>
    </location>
</feature>
<dbReference type="NCBIfam" id="NF002352">
    <property type="entry name" value="PRK01318.1-3"/>
    <property type="match status" value="1"/>
</dbReference>
<evidence type="ECO:0000313" key="17">
    <source>
        <dbReference type="EMBL" id="MCK7592455.1"/>
    </source>
</evidence>
<reference evidence="17" key="1">
    <citation type="submission" date="2022-04" db="EMBL/GenBank/DDBJ databases">
        <title>Lysobacter sp. CAU 1642 isolated from sea sand.</title>
        <authorList>
            <person name="Kim W."/>
        </authorList>
    </citation>
    <scope>NUCLEOTIDE SEQUENCE</scope>
    <source>
        <strain evidence="17">CAU 1642</strain>
    </source>
</reference>
<dbReference type="RefSeq" id="WP_248204634.1">
    <property type="nucleotide sequence ID" value="NZ_JALNMH010000001.1"/>
</dbReference>
<evidence type="ECO:0000259" key="15">
    <source>
        <dbReference type="Pfam" id="PF02096"/>
    </source>
</evidence>
<dbReference type="Pfam" id="PF02096">
    <property type="entry name" value="60KD_IMP"/>
    <property type="match status" value="1"/>
</dbReference>
<keyword evidence="9 13" id="KW-0472">Membrane</keyword>
<dbReference type="InterPro" id="IPR001708">
    <property type="entry name" value="YidC/ALB3/OXA1/COX18"/>
</dbReference>
<dbReference type="InterPro" id="IPR019998">
    <property type="entry name" value="Membr_insert_YidC"/>
</dbReference>
<evidence type="ECO:0000256" key="10">
    <source>
        <dbReference type="ARBA" id="ARBA00023186"/>
    </source>
</evidence>
<dbReference type="CDD" id="cd20070">
    <property type="entry name" value="5TM_YidC_Alb3"/>
    <property type="match status" value="1"/>
</dbReference>
<dbReference type="NCBIfam" id="TIGR03592">
    <property type="entry name" value="yidC_oxa1_cterm"/>
    <property type="match status" value="1"/>
</dbReference>
<dbReference type="PRINTS" id="PR00701">
    <property type="entry name" value="60KDINNERMP"/>
</dbReference>
<evidence type="ECO:0000256" key="3">
    <source>
        <dbReference type="ARBA" id="ARBA00015325"/>
    </source>
</evidence>
<evidence type="ECO:0000256" key="2">
    <source>
        <dbReference type="ARBA" id="ARBA00010527"/>
    </source>
</evidence>
<comment type="similarity">
    <text evidence="2 13">Belongs to the OXA1/ALB3/YidC family. Type 1 subfamily.</text>
</comment>
<dbReference type="InterPro" id="IPR028053">
    <property type="entry name" value="Membr_insert_YidC_N"/>
</dbReference>
<dbReference type="PRINTS" id="PR01900">
    <property type="entry name" value="YIDCPROTEIN"/>
</dbReference>
<evidence type="ECO:0000256" key="5">
    <source>
        <dbReference type="ARBA" id="ARBA00022475"/>
    </source>
</evidence>
<organism evidence="17 18">
    <name type="scientific">Pseudomarimonas salicorniae</name>
    <dbReference type="NCBI Taxonomy" id="2933270"/>
    <lineage>
        <taxon>Bacteria</taxon>
        <taxon>Pseudomonadati</taxon>
        <taxon>Pseudomonadota</taxon>
        <taxon>Gammaproteobacteria</taxon>
        <taxon>Lysobacterales</taxon>
        <taxon>Lysobacteraceae</taxon>
        <taxon>Pseudomarimonas</taxon>
    </lineage>
</organism>
<dbReference type="InterPro" id="IPR028055">
    <property type="entry name" value="YidC/Oxa/ALB_C"/>
</dbReference>
<keyword evidence="10 13" id="KW-0143">Chaperone</keyword>
<dbReference type="CDD" id="cd19961">
    <property type="entry name" value="EcYidC-like_peri"/>
    <property type="match status" value="1"/>
</dbReference>
<feature type="transmembrane region" description="Helical" evidence="13">
    <location>
        <begin position="471"/>
        <end position="489"/>
    </location>
</feature>
<protein>
    <recommendedName>
        <fullName evidence="3 13">Membrane protein insertase YidC</fullName>
    </recommendedName>
    <alternativeName>
        <fullName evidence="12 13">Foldase YidC</fullName>
    </alternativeName>
    <alternativeName>
        <fullName evidence="11 13">Membrane integrase YidC</fullName>
    </alternativeName>
    <alternativeName>
        <fullName evidence="13">Membrane protein YidC</fullName>
    </alternativeName>
</protein>
<feature type="transmembrane region" description="Helical" evidence="13">
    <location>
        <begin position="351"/>
        <end position="380"/>
    </location>
</feature>
<feature type="compositionally biased region" description="Low complexity" evidence="14">
    <location>
        <begin position="48"/>
        <end position="71"/>
    </location>
</feature>
<evidence type="ECO:0000256" key="13">
    <source>
        <dbReference type="HAMAP-Rule" id="MF_01810"/>
    </source>
</evidence>
<evidence type="ECO:0000256" key="8">
    <source>
        <dbReference type="ARBA" id="ARBA00022989"/>
    </source>
</evidence>
<comment type="caution">
    <text evidence="17">The sequence shown here is derived from an EMBL/GenBank/DDBJ whole genome shotgun (WGS) entry which is preliminary data.</text>
</comment>
<dbReference type="Proteomes" id="UP001431449">
    <property type="component" value="Unassembled WGS sequence"/>
</dbReference>
<evidence type="ECO:0000256" key="4">
    <source>
        <dbReference type="ARBA" id="ARBA00022448"/>
    </source>
</evidence>
<dbReference type="PANTHER" id="PTHR12428">
    <property type="entry name" value="OXA1"/>
    <property type="match status" value="1"/>
</dbReference>